<proteinExistence type="inferred from homology"/>
<evidence type="ECO:0000256" key="2">
    <source>
        <dbReference type="ARBA" id="ARBA00010617"/>
    </source>
</evidence>
<dbReference type="EMBL" id="MU001879">
    <property type="protein sequence ID" value="KAF2794793.1"/>
    <property type="molecule type" value="Genomic_DNA"/>
</dbReference>
<evidence type="ECO:0000256" key="8">
    <source>
        <dbReference type="SAM" id="SignalP"/>
    </source>
</evidence>
<dbReference type="OrthoDB" id="3366823at2759"/>
<keyword evidence="4 6" id="KW-0479">Metal-binding</keyword>
<dbReference type="GO" id="GO:0020037">
    <property type="term" value="F:heme binding"/>
    <property type="evidence" value="ECO:0007669"/>
    <property type="project" value="InterPro"/>
</dbReference>
<keyword evidence="8" id="KW-0732">Signal</keyword>
<protein>
    <submittedName>
        <fullName evidence="9">Cytochrome P450</fullName>
    </submittedName>
</protein>
<comment type="cofactor">
    <cofactor evidence="1 6">
        <name>heme</name>
        <dbReference type="ChEBI" id="CHEBI:30413"/>
    </cofactor>
</comment>
<dbReference type="Pfam" id="PF00067">
    <property type="entry name" value="p450"/>
    <property type="match status" value="1"/>
</dbReference>
<dbReference type="AlphaFoldDB" id="A0A6A6XFH3"/>
<comment type="similarity">
    <text evidence="2">Belongs to the cytochrome P450 family.</text>
</comment>
<organism evidence="9 10">
    <name type="scientific">Melanomma pulvis-pyrius CBS 109.77</name>
    <dbReference type="NCBI Taxonomy" id="1314802"/>
    <lineage>
        <taxon>Eukaryota</taxon>
        <taxon>Fungi</taxon>
        <taxon>Dikarya</taxon>
        <taxon>Ascomycota</taxon>
        <taxon>Pezizomycotina</taxon>
        <taxon>Dothideomycetes</taxon>
        <taxon>Pleosporomycetidae</taxon>
        <taxon>Pleosporales</taxon>
        <taxon>Melanommataceae</taxon>
        <taxon>Melanomma</taxon>
    </lineage>
</organism>
<dbReference type="InterPro" id="IPR002403">
    <property type="entry name" value="Cyt_P450_E_grp-IV"/>
</dbReference>
<dbReference type="Gene3D" id="1.10.630.10">
    <property type="entry name" value="Cytochrome P450"/>
    <property type="match status" value="1"/>
</dbReference>
<dbReference type="CDD" id="cd11040">
    <property type="entry name" value="CYP7_CYP8-like"/>
    <property type="match status" value="1"/>
</dbReference>
<evidence type="ECO:0000256" key="7">
    <source>
        <dbReference type="SAM" id="MobiDB-lite"/>
    </source>
</evidence>
<feature type="signal peptide" evidence="8">
    <location>
        <begin position="1"/>
        <end position="24"/>
    </location>
</feature>
<accession>A0A6A6XFH3</accession>
<dbReference type="GO" id="GO:0005506">
    <property type="term" value="F:iron ion binding"/>
    <property type="evidence" value="ECO:0007669"/>
    <property type="project" value="InterPro"/>
</dbReference>
<keyword evidence="5 6" id="KW-0408">Iron</keyword>
<evidence type="ECO:0000256" key="6">
    <source>
        <dbReference type="PIRSR" id="PIRSR602403-1"/>
    </source>
</evidence>
<dbReference type="SUPFAM" id="SSF48264">
    <property type="entry name" value="Cytochrome P450"/>
    <property type="match status" value="1"/>
</dbReference>
<evidence type="ECO:0000313" key="10">
    <source>
        <dbReference type="Proteomes" id="UP000799757"/>
    </source>
</evidence>
<name>A0A6A6XFH3_9PLEO</name>
<dbReference type="Proteomes" id="UP000799757">
    <property type="component" value="Unassembled WGS sequence"/>
</dbReference>
<evidence type="ECO:0000256" key="4">
    <source>
        <dbReference type="ARBA" id="ARBA00022723"/>
    </source>
</evidence>
<feature type="region of interest" description="Disordered" evidence="7">
    <location>
        <begin position="125"/>
        <end position="144"/>
    </location>
</feature>
<sequence length="543" mass="62320">MDTLPSIRLLALLVLLPLIAVLLSRQGSKPQSEPPRLSETIPFVSNTWQFITNKQRFINRVRKALKSSPIVSCWLGPLKIHFVTGGGNVSIIFRSSFTSEPWINRIQKYAAGYTSTDLQKFAEDKSGGLSLPRKGTKSPPPPPEKRIWHAMHRMNEDGLMNEYSVTTFTRTYQVFFNEHISKFPVGEWDEDVQIFAFLKRSMAIAATRSMLGHRIMDLYPDIVEAFWDWEQYGETLAFGIAEWLNRRAVAARNKFCGMCFRWYEIACQEYDQERVGDNVRVGEWEPIFGSQMSRGHVRWMKNFDFSDRTIGGIFALFSFGLHANTIPIGTWMLIEIIRDPDLYRAVQEEISQTIIKGHTCSEFLDYTKLASLPLIQSIYTEVLRLHVQILVTRTSIEPVKVAGYELPRGSVLQAPTAVPHLDEEIWGTPEHPAHEFWAYRHVELKEVRNATSQTSQQLEFSMKGRTASYFPYGGGFHICAGRKYAKCEILTSVAMIISRFDVEFIEWVKSDGSRSERSAIDSTGNAVATHPDRDMKVRWRRLW</sequence>
<keyword evidence="3 6" id="KW-0349">Heme</keyword>
<dbReference type="InterPro" id="IPR036396">
    <property type="entry name" value="Cyt_P450_sf"/>
</dbReference>
<dbReference type="InterPro" id="IPR050529">
    <property type="entry name" value="CYP450_sterol_14alpha_dmase"/>
</dbReference>
<reference evidence="9" key="1">
    <citation type="journal article" date="2020" name="Stud. Mycol.">
        <title>101 Dothideomycetes genomes: a test case for predicting lifestyles and emergence of pathogens.</title>
        <authorList>
            <person name="Haridas S."/>
            <person name="Albert R."/>
            <person name="Binder M."/>
            <person name="Bloem J."/>
            <person name="Labutti K."/>
            <person name="Salamov A."/>
            <person name="Andreopoulos B."/>
            <person name="Baker S."/>
            <person name="Barry K."/>
            <person name="Bills G."/>
            <person name="Bluhm B."/>
            <person name="Cannon C."/>
            <person name="Castanera R."/>
            <person name="Culley D."/>
            <person name="Daum C."/>
            <person name="Ezra D."/>
            <person name="Gonzalez J."/>
            <person name="Henrissat B."/>
            <person name="Kuo A."/>
            <person name="Liang C."/>
            <person name="Lipzen A."/>
            <person name="Lutzoni F."/>
            <person name="Magnuson J."/>
            <person name="Mondo S."/>
            <person name="Nolan M."/>
            <person name="Ohm R."/>
            <person name="Pangilinan J."/>
            <person name="Park H.-J."/>
            <person name="Ramirez L."/>
            <person name="Alfaro M."/>
            <person name="Sun H."/>
            <person name="Tritt A."/>
            <person name="Yoshinaga Y."/>
            <person name="Zwiers L.-H."/>
            <person name="Turgeon B."/>
            <person name="Goodwin S."/>
            <person name="Spatafora J."/>
            <person name="Crous P."/>
            <person name="Grigoriev I."/>
        </authorList>
    </citation>
    <scope>NUCLEOTIDE SEQUENCE</scope>
    <source>
        <strain evidence="9">CBS 109.77</strain>
    </source>
</reference>
<keyword evidence="10" id="KW-1185">Reference proteome</keyword>
<evidence type="ECO:0000256" key="1">
    <source>
        <dbReference type="ARBA" id="ARBA00001971"/>
    </source>
</evidence>
<feature type="chain" id="PRO_5025341666" evidence="8">
    <location>
        <begin position="25"/>
        <end position="543"/>
    </location>
</feature>
<evidence type="ECO:0000313" key="9">
    <source>
        <dbReference type="EMBL" id="KAF2794793.1"/>
    </source>
</evidence>
<evidence type="ECO:0000256" key="3">
    <source>
        <dbReference type="ARBA" id="ARBA00022617"/>
    </source>
</evidence>
<dbReference type="PRINTS" id="PR00465">
    <property type="entry name" value="EP450IV"/>
</dbReference>
<dbReference type="PANTHER" id="PTHR24304:SF2">
    <property type="entry name" value="24-HYDROXYCHOLESTEROL 7-ALPHA-HYDROXYLASE"/>
    <property type="match status" value="1"/>
</dbReference>
<evidence type="ECO:0000256" key="5">
    <source>
        <dbReference type="ARBA" id="ARBA00023004"/>
    </source>
</evidence>
<gene>
    <name evidence="9" type="ORF">K505DRAFT_303297</name>
</gene>
<dbReference type="GO" id="GO:0016705">
    <property type="term" value="F:oxidoreductase activity, acting on paired donors, with incorporation or reduction of molecular oxygen"/>
    <property type="evidence" value="ECO:0007669"/>
    <property type="project" value="InterPro"/>
</dbReference>
<dbReference type="PANTHER" id="PTHR24304">
    <property type="entry name" value="CYTOCHROME P450 FAMILY 7"/>
    <property type="match status" value="1"/>
</dbReference>
<feature type="binding site" description="axial binding residue" evidence="6">
    <location>
        <position position="479"/>
    </location>
    <ligand>
        <name>heme</name>
        <dbReference type="ChEBI" id="CHEBI:30413"/>
    </ligand>
    <ligandPart>
        <name>Fe</name>
        <dbReference type="ChEBI" id="CHEBI:18248"/>
    </ligandPart>
</feature>
<dbReference type="GO" id="GO:0008395">
    <property type="term" value="F:steroid hydroxylase activity"/>
    <property type="evidence" value="ECO:0007669"/>
    <property type="project" value="TreeGrafter"/>
</dbReference>
<dbReference type="InterPro" id="IPR001128">
    <property type="entry name" value="Cyt_P450"/>
</dbReference>